<evidence type="ECO:0000256" key="1">
    <source>
        <dbReference type="ARBA" id="ARBA00009990"/>
    </source>
</evidence>
<dbReference type="PANTHER" id="PTHR36918">
    <property type="match status" value="1"/>
</dbReference>
<evidence type="ECO:0000256" key="3">
    <source>
        <dbReference type="ARBA" id="ARBA00022927"/>
    </source>
</evidence>
<proteinExistence type="inferred from homology"/>
<dbReference type="PANTHER" id="PTHR36918:SF1">
    <property type="entry name" value="PROTEIN-EXPORT PROTEIN SECB"/>
    <property type="match status" value="1"/>
</dbReference>
<comment type="function">
    <text evidence="6">One of the proteins required for the normal export of preproteins out of the cell cytoplasm. It is a molecular chaperone that binds to a subset of precursor proteins, maintaining them in a translocation-competent state. It also specifically binds to its receptor SecA.</text>
</comment>
<comment type="caution">
    <text evidence="7">The sequence shown here is derived from an EMBL/GenBank/DDBJ whole genome shotgun (WGS) entry which is preliminary data.</text>
</comment>
<evidence type="ECO:0000256" key="5">
    <source>
        <dbReference type="ARBA" id="ARBA00023186"/>
    </source>
</evidence>
<dbReference type="NCBIfam" id="NF004392">
    <property type="entry name" value="PRK05751.1-3"/>
    <property type="match status" value="1"/>
</dbReference>
<dbReference type="InterPro" id="IPR003708">
    <property type="entry name" value="SecB"/>
</dbReference>
<sequence>MSDETSNNADQPEQQAETPLRMSILAQYIRDLSFENAVAQKGISSGDVSPEITVQVSLDARKREAANQYEVLCKFRVASNNASDKAPLFLCELDYGGVFHIEGVPEDQLHPFLMIECPRMLFPFVRRIISDVTRDGGFPPFNMDPVDFVALYRQELQRRAQSQADQQRPPGQPLS</sequence>
<dbReference type="Gene3D" id="3.10.420.10">
    <property type="entry name" value="SecB-like"/>
    <property type="match status" value="1"/>
</dbReference>
<keyword evidence="3 6" id="KW-0653">Protein transport</keyword>
<name>A0ABW4R831_9RHOB</name>
<keyword evidence="4 6" id="KW-0811">Translocation</keyword>
<evidence type="ECO:0000256" key="4">
    <source>
        <dbReference type="ARBA" id="ARBA00023010"/>
    </source>
</evidence>
<evidence type="ECO:0000256" key="2">
    <source>
        <dbReference type="ARBA" id="ARBA00022448"/>
    </source>
</evidence>
<keyword evidence="2 6" id="KW-0813">Transport</keyword>
<keyword evidence="8" id="KW-1185">Reference proteome</keyword>
<dbReference type="RefSeq" id="WP_379142027.1">
    <property type="nucleotide sequence ID" value="NZ_JBHUEN010000021.1"/>
</dbReference>
<comment type="similarity">
    <text evidence="1 6">Belongs to the SecB family.</text>
</comment>
<dbReference type="Proteomes" id="UP001597213">
    <property type="component" value="Unassembled WGS sequence"/>
</dbReference>
<keyword evidence="5 6" id="KW-0143">Chaperone</keyword>
<reference evidence="8" key="1">
    <citation type="journal article" date="2019" name="Int. J. Syst. Evol. Microbiol.">
        <title>The Global Catalogue of Microorganisms (GCM) 10K type strain sequencing project: providing services to taxonomists for standard genome sequencing and annotation.</title>
        <authorList>
            <consortium name="The Broad Institute Genomics Platform"/>
            <consortium name="The Broad Institute Genome Sequencing Center for Infectious Disease"/>
            <person name="Wu L."/>
            <person name="Ma J."/>
        </authorList>
    </citation>
    <scope>NUCLEOTIDE SEQUENCE [LARGE SCALE GENOMIC DNA]</scope>
    <source>
        <strain evidence="8">CCUG 56029</strain>
    </source>
</reference>
<dbReference type="SUPFAM" id="SSF54611">
    <property type="entry name" value="SecB-like"/>
    <property type="match status" value="1"/>
</dbReference>
<keyword evidence="6" id="KW-0963">Cytoplasm</keyword>
<dbReference type="EMBL" id="JBHUEN010000021">
    <property type="protein sequence ID" value="MFD1881838.1"/>
    <property type="molecule type" value="Genomic_DNA"/>
</dbReference>
<dbReference type="Pfam" id="PF02556">
    <property type="entry name" value="SecB"/>
    <property type="match status" value="1"/>
</dbReference>
<evidence type="ECO:0000313" key="8">
    <source>
        <dbReference type="Proteomes" id="UP001597213"/>
    </source>
</evidence>
<evidence type="ECO:0000313" key="7">
    <source>
        <dbReference type="EMBL" id="MFD1881838.1"/>
    </source>
</evidence>
<gene>
    <name evidence="6 7" type="primary">secB</name>
    <name evidence="7" type="ORF">ACFSCT_08935</name>
</gene>
<protein>
    <recommendedName>
        <fullName evidence="6">Protein-export protein SecB</fullName>
    </recommendedName>
</protein>
<organism evidence="7 8">
    <name type="scientific">Paracoccus pacificus</name>
    <dbReference type="NCBI Taxonomy" id="1463598"/>
    <lineage>
        <taxon>Bacteria</taxon>
        <taxon>Pseudomonadati</taxon>
        <taxon>Pseudomonadota</taxon>
        <taxon>Alphaproteobacteria</taxon>
        <taxon>Rhodobacterales</taxon>
        <taxon>Paracoccaceae</taxon>
        <taxon>Paracoccus</taxon>
    </lineage>
</organism>
<dbReference type="HAMAP" id="MF_00821">
    <property type="entry name" value="SecB"/>
    <property type="match status" value="1"/>
</dbReference>
<comment type="subcellular location">
    <subcellularLocation>
        <location evidence="6">Cytoplasm</location>
    </subcellularLocation>
</comment>
<accession>A0ABW4R831</accession>
<evidence type="ECO:0000256" key="6">
    <source>
        <dbReference type="HAMAP-Rule" id="MF_00821"/>
    </source>
</evidence>
<dbReference type="PRINTS" id="PR01594">
    <property type="entry name" value="SECBCHAPRONE"/>
</dbReference>
<dbReference type="NCBIfam" id="TIGR00809">
    <property type="entry name" value="secB"/>
    <property type="match status" value="1"/>
</dbReference>
<comment type="subunit">
    <text evidence="6">Homotetramer, a dimer of dimers. One homotetramer interacts with 1 SecA dimer.</text>
</comment>
<dbReference type="InterPro" id="IPR035958">
    <property type="entry name" value="SecB-like_sf"/>
</dbReference>